<feature type="domain" description="GGDEF" evidence="6">
    <location>
        <begin position="459"/>
        <end position="595"/>
    </location>
</feature>
<feature type="transmembrane region" description="Helical" evidence="4">
    <location>
        <begin position="272"/>
        <end position="292"/>
    </location>
</feature>
<dbReference type="InterPro" id="IPR029787">
    <property type="entry name" value="Nucleotide_cyclase"/>
</dbReference>
<dbReference type="EC" id="2.7.7.65" evidence="2"/>
<evidence type="ECO:0000313" key="8">
    <source>
        <dbReference type="Proteomes" id="UP000388235"/>
    </source>
</evidence>
<organism evidence="7 8">
    <name type="scientific">Litorivicinus lipolyticus</name>
    <dbReference type="NCBI Taxonomy" id="418701"/>
    <lineage>
        <taxon>Bacteria</taxon>
        <taxon>Pseudomonadati</taxon>
        <taxon>Pseudomonadota</taxon>
        <taxon>Gammaproteobacteria</taxon>
        <taxon>Oceanospirillales</taxon>
        <taxon>Litorivicinaceae</taxon>
        <taxon>Litorivicinus</taxon>
    </lineage>
</organism>
<dbReference type="CDD" id="cd01949">
    <property type="entry name" value="GGDEF"/>
    <property type="match status" value="1"/>
</dbReference>
<dbReference type="InterPro" id="IPR043128">
    <property type="entry name" value="Rev_trsase/Diguanyl_cyclase"/>
</dbReference>
<evidence type="ECO:0000256" key="5">
    <source>
        <dbReference type="SAM" id="SignalP"/>
    </source>
</evidence>
<keyword evidence="8" id="KW-1185">Reference proteome</keyword>
<protein>
    <recommendedName>
        <fullName evidence="2">diguanylate cyclase</fullName>
        <ecNumber evidence="2">2.7.7.65</ecNumber>
    </recommendedName>
</protein>
<feature type="transmembrane region" description="Helical" evidence="4">
    <location>
        <begin position="328"/>
        <end position="353"/>
    </location>
</feature>
<feature type="transmembrane region" description="Helical" evidence="4">
    <location>
        <begin position="242"/>
        <end position="260"/>
    </location>
</feature>
<dbReference type="PANTHER" id="PTHR45138:SF9">
    <property type="entry name" value="DIGUANYLATE CYCLASE DGCM-RELATED"/>
    <property type="match status" value="1"/>
</dbReference>
<evidence type="ECO:0000256" key="4">
    <source>
        <dbReference type="SAM" id="Phobius"/>
    </source>
</evidence>
<dbReference type="GO" id="GO:0005886">
    <property type="term" value="C:plasma membrane"/>
    <property type="evidence" value="ECO:0007669"/>
    <property type="project" value="TreeGrafter"/>
</dbReference>
<dbReference type="FunFam" id="3.30.70.270:FF:000001">
    <property type="entry name" value="Diguanylate cyclase domain protein"/>
    <property type="match status" value="1"/>
</dbReference>
<sequence>MRGWIGACVLWVWPMVAQAVVLENQSQAITSDAQIWWDDSGEVTINDLLLGAVAPPWQMNDRGERAFGFRQSAVWLRWPLARGASVDGERVLVAEYALLDEFDAFLVDEYGSLLDQQRTGRSIALSEHPIASRKLAMPLAIPSGASTLYVRVKSDSALKLRMSLMPTGEFAAKLESSALTGGILFGVLLAGCFIYCLMGIVLRAWALVAIGLYFVMGATWQGMLEGAFALAWPAHLIMPRELIPMLLFTMAGCVHAYLVLARREFGRRPTPIDAAIFAWVLVGAFGAWYMPYTLATKIGMYTNVGIWVSALGLSSLTREFPLETRVPIIASAVLFLVGAGLLTLDTEGVLYLGGMSTELYVVTAVPQMFLLTFGVALFAREQVLERREADVALAHQIDLAADARAETYAAERRRADDNGLVQESMSAIRDVANTDPLTGLANRAALTNHVRLLNRSGIESIALAVFDLDHFKRLNDSHGHAVGDDALVSVAKVLSNSCVRPLDFVSRYGGEEFVMLLPNTGLIDAENQVKAVLERIRSIHLMHGDVRVALSSSAGLAREVLDQADVPFEGLFARADEALYSAKRGGRDRVELSLKPTNRLSA</sequence>
<dbReference type="SMART" id="SM00267">
    <property type="entry name" value="GGDEF"/>
    <property type="match status" value="1"/>
</dbReference>
<dbReference type="PROSITE" id="PS50887">
    <property type="entry name" value="GGDEF"/>
    <property type="match status" value="1"/>
</dbReference>
<feature type="transmembrane region" description="Helical" evidence="4">
    <location>
        <begin position="204"/>
        <end position="222"/>
    </location>
</feature>
<dbReference type="InterPro" id="IPR011622">
    <property type="entry name" value="7TMR_DISM_rcpt_extracell_dom2"/>
</dbReference>
<dbReference type="InterPro" id="IPR000160">
    <property type="entry name" value="GGDEF_dom"/>
</dbReference>
<dbReference type="AlphaFoldDB" id="A0A5Q2Q8G7"/>
<keyword evidence="4" id="KW-0812">Transmembrane</keyword>
<keyword evidence="4" id="KW-1133">Transmembrane helix</keyword>
<dbReference type="EMBL" id="CP045871">
    <property type="protein sequence ID" value="QGG79363.1"/>
    <property type="molecule type" value="Genomic_DNA"/>
</dbReference>
<feature type="transmembrane region" description="Helical" evidence="4">
    <location>
        <begin position="298"/>
        <end position="316"/>
    </location>
</feature>
<dbReference type="OrthoDB" id="5289013at2"/>
<feature type="chain" id="PRO_5024369999" description="diguanylate cyclase" evidence="5">
    <location>
        <begin position="20"/>
        <end position="602"/>
    </location>
</feature>
<gene>
    <name evidence="7" type="ORF">GH975_01795</name>
</gene>
<feature type="transmembrane region" description="Helical" evidence="4">
    <location>
        <begin position="359"/>
        <end position="379"/>
    </location>
</feature>
<name>A0A5Q2Q8G7_9GAMM</name>
<comment type="cofactor">
    <cofactor evidence="1">
        <name>Mg(2+)</name>
        <dbReference type="ChEBI" id="CHEBI:18420"/>
    </cofactor>
</comment>
<evidence type="ECO:0000256" key="2">
    <source>
        <dbReference type="ARBA" id="ARBA00012528"/>
    </source>
</evidence>
<dbReference type="NCBIfam" id="TIGR00254">
    <property type="entry name" value="GGDEF"/>
    <property type="match status" value="1"/>
</dbReference>
<proteinExistence type="predicted"/>
<evidence type="ECO:0000259" key="6">
    <source>
        <dbReference type="PROSITE" id="PS50887"/>
    </source>
</evidence>
<dbReference type="GO" id="GO:0043709">
    <property type="term" value="P:cell adhesion involved in single-species biofilm formation"/>
    <property type="evidence" value="ECO:0007669"/>
    <property type="project" value="TreeGrafter"/>
</dbReference>
<accession>A0A5Q2Q8G7</accession>
<dbReference type="Gene3D" id="3.30.70.270">
    <property type="match status" value="1"/>
</dbReference>
<dbReference type="Pfam" id="PF00990">
    <property type="entry name" value="GGDEF"/>
    <property type="match status" value="1"/>
</dbReference>
<dbReference type="InterPro" id="IPR050469">
    <property type="entry name" value="Diguanylate_Cyclase"/>
</dbReference>
<dbReference type="PANTHER" id="PTHR45138">
    <property type="entry name" value="REGULATORY COMPONENTS OF SENSORY TRANSDUCTION SYSTEM"/>
    <property type="match status" value="1"/>
</dbReference>
<keyword evidence="5" id="KW-0732">Signal</keyword>
<feature type="signal peptide" evidence="5">
    <location>
        <begin position="1"/>
        <end position="19"/>
    </location>
</feature>
<dbReference type="Gene3D" id="2.60.40.2380">
    <property type="match status" value="1"/>
</dbReference>
<evidence type="ECO:0000313" key="7">
    <source>
        <dbReference type="EMBL" id="QGG79363.1"/>
    </source>
</evidence>
<evidence type="ECO:0000256" key="3">
    <source>
        <dbReference type="ARBA" id="ARBA00034247"/>
    </source>
</evidence>
<dbReference type="KEGG" id="llp:GH975_01795"/>
<comment type="catalytic activity">
    <reaction evidence="3">
        <text>2 GTP = 3',3'-c-di-GMP + 2 diphosphate</text>
        <dbReference type="Rhea" id="RHEA:24898"/>
        <dbReference type="ChEBI" id="CHEBI:33019"/>
        <dbReference type="ChEBI" id="CHEBI:37565"/>
        <dbReference type="ChEBI" id="CHEBI:58805"/>
        <dbReference type="EC" id="2.7.7.65"/>
    </reaction>
</comment>
<dbReference type="GO" id="GO:1902201">
    <property type="term" value="P:negative regulation of bacterial-type flagellum-dependent cell motility"/>
    <property type="evidence" value="ECO:0007669"/>
    <property type="project" value="TreeGrafter"/>
</dbReference>
<dbReference type="SUPFAM" id="SSF55073">
    <property type="entry name" value="Nucleotide cyclase"/>
    <property type="match status" value="1"/>
</dbReference>
<evidence type="ECO:0000256" key="1">
    <source>
        <dbReference type="ARBA" id="ARBA00001946"/>
    </source>
</evidence>
<reference evidence="7 8" key="1">
    <citation type="submission" date="2019-11" db="EMBL/GenBank/DDBJ databases">
        <authorList>
            <person name="Khan S.A."/>
            <person name="Jeon C.O."/>
            <person name="Chun B.H."/>
        </authorList>
    </citation>
    <scope>NUCLEOTIDE SEQUENCE [LARGE SCALE GENOMIC DNA]</scope>
    <source>
        <strain evidence="7 8">IMCC 1097</strain>
    </source>
</reference>
<feature type="transmembrane region" description="Helical" evidence="4">
    <location>
        <begin position="178"/>
        <end position="197"/>
    </location>
</feature>
<keyword evidence="4" id="KW-0472">Membrane</keyword>
<dbReference type="GO" id="GO:0052621">
    <property type="term" value="F:diguanylate cyclase activity"/>
    <property type="evidence" value="ECO:0007669"/>
    <property type="project" value="UniProtKB-EC"/>
</dbReference>
<dbReference type="Proteomes" id="UP000388235">
    <property type="component" value="Chromosome"/>
</dbReference>
<dbReference type="Pfam" id="PF07696">
    <property type="entry name" value="7TMR-DISMED2"/>
    <property type="match status" value="1"/>
</dbReference>